<evidence type="ECO:0000256" key="5">
    <source>
        <dbReference type="SAM" id="Phobius"/>
    </source>
</evidence>
<organism evidence="7 8">
    <name type="scientific">Filibacter tadaridae</name>
    <dbReference type="NCBI Taxonomy" id="2483811"/>
    <lineage>
        <taxon>Bacteria</taxon>
        <taxon>Bacillati</taxon>
        <taxon>Bacillota</taxon>
        <taxon>Bacilli</taxon>
        <taxon>Bacillales</taxon>
        <taxon>Caryophanaceae</taxon>
        <taxon>Filibacter</taxon>
    </lineage>
</organism>
<feature type="transmembrane region" description="Helical" evidence="5">
    <location>
        <begin position="381"/>
        <end position="401"/>
    </location>
</feature>
<feature type="transmembrane region" description="Helical" evidence="5">
    <location>
        <begin position="214"/>
        <end position="230"/>
    </location>
</feature>
<evidence type="ECO:0000313" key="7">
    <source>
        <dbReference type="EMBL" id="VDC33701.1"/>
    </source>
</evidence>
<sequence length="439" mass="50536">MEKFTANKLYEHEVKKRNNTYLYILGSIFLYALFAFDRVKNSFSFHVDNKVTTNEVWIIPILCLVIFFIGKSNPLESIKKYNLIFLVLIYMYILNIAVSGFHINSIAQYIYAGLLFIIPMLLFFPMSKCKSDDIRIIIKFFIVICLIYAVFAIILSTNYAYFMELVGNDVTNYRFSAQYRASMMLGSSITVSYYFNLTLPLCFYIYFTDKERSWRIISLLAIIIIIIATLVLLSRTATLCTLLITLYFLIFIKNEKTKISGNISIICVVIAALFYAFSNYDLTRLLGGLSFSGDSEIARLEATSLGLYIFSKYPLFGSGMGNFFERIYETRFISVDDITGLIDPHNMYILILSELGIMGFVITLILFCLLIKRFSGIKEKALRRTAYIILFAFLFDAMGGSHFVNEISYSVVFWIYMGFFNSIAITDIKNKKSLHKVTK</sequence>
<evidence type="ECO:0000259" key="6">
    <source>
        <dbReference type="Pfam" id="PF04932"/>
    </source>
</evidence>
<keyword evidence="4 5" id="KW-0472">Membrane</keyword>
<dbReference type="GO" id="GO:0016020">
    <property type="term" value="C:membrane"/>
    <property type="evidence" value="ECO:0007669"/>
    <property type="project" value="UniProtKB-SubCell"/>
</dbReference>
<dbReference type="PANTHER" id="PTHR37422">
    <property type="entry name" value="TEICHURONIC ACID BIOSYNTHESIS PROTEIN TUAE"/>
    <property type="match status" value="1"/>
</dbReference>
<feature type="transmembrane region" description="Helical" evidence="5">
    <location>
        <begin position="181"/>
        <end position="207"/>
    </location>
</feature>
<evidence type="ECO:0000256" key="4">
    <source>
        <dbReference type="ARBA" id="ARBA00023136"/>
    </source>
</evidence>
<evidence type="ECO:0000256" key="1">
    <source>
        <dbReference type="ARBA" id="ARBA00004141"/>
    </source>
</evidence>
<dbReference type="Pfam" id="PF04932">
    <property type="entry name" value="Wzy_C"/>
    <property type="match status" value="1"/>
</dbReference>
<feature type="transmembrane region" description="Helical" evidence="5">
    <location>
        <begin position="106"/>
        <end position="124"/>
    </location>
</feature>
<keyword evidence="2 5" id="KW-0812">Transmembrane</keyword>
<keyword evidence="8" id="KW-1185">Reference proteome</keyword>
<gene>
    <name evidence="7" type="ORF">FILTAD_03011</name>
</gene>
<dbReference type="InterPro" id="IPR007016">
    <property type="entry name" value="O-antigen_ligase-rel_domated"/>
</dbReference>
<dbReference type="EMBL" id="UXAV01000054">
    <property type="protein sequence ID" value="VDC33701.1"/>
    <property type="molecule type" value="Genomic_DNA"/>
</dbReference>
<name>A0A3P5XS37_9BACL</name>
<feature type="transmembrane region" description="Helical" evidence="5">
    <location>
        <begin position="21"/>
        <end position="39"/>
    </location>
</feature>
<dbReference type="AlphaFoldDB" id="A0A3P5XS37"/>
<keyword evidence="7" id="KW-0436">Ligase</keyword>
<feature type="transmembrane region" description="Helical" evidence="5">
    <location>
        <begin position="81"/>
        <end position="100"/>
    </location>
</feature>
<evidence type="ECO:0000256" key="3">
    <source>
        <dbReference type="ARBA" id="ARBA00022989"/>
    </source>
</evidence>
<feature type="transmembrane region" description="Helical" evidence="5">
    <location>
        <begin position="236"/>
        <end position="252"/>
    </location>
</feature>
<feature type="transmembrane region" description="Helical" evidence="5">
    <location>
        <begin position="407"/>
        <end position="426"/>
    </location>
</feature>
<dbReference type="InterPro" id="IPR051533">
    <property type="entry name" value="WaaL-like"/>
</dbReference>
<evidence type="ECO:0000256" key="2">
    <source>
        <dbReference type="ARBA" id="ARBA00022692"/>
    </source>
</evidence>
<feature type="transmembrane region" description="Helical" evidence="5">
    <location>
        <begin position="347"/>
        <end position="369"/>
    </location>
</feature>
<feature type="transmembrane region" description="Helical" evidence="5">
    <location>
        <begin position="259"/>
        <end position="277"/>
    </location>
</feature>
<dbReference type="RefSeq" id="WP_124071818.1">
    <property type="nucleotide sequence ID" value="NZ_CBCRXF010000019.1"/>
</dbReference>
<dbReference type="OrthoDB" id="104748at2"/>
<comment type="subcellular location">
    <subcellularLocation>
        <location evidence="1">Membrane</location>
        <topology evidence="1">Multi-pass membrane protein</topology>
    </subcellularLocation>
</comment>
<accession>A0A3P5XS37</accession>
<proteinExistence type="predicted"/>
<feature type="transmembrane region" description="Helical" evidence="5">
    <location>
        <begin position="51"/>
        <end position="69"/>
    </location>
</feature>
<protein>
    <submittedName>
        <fullName evidence="7">O-Antigen ligase</fullName>
    </submittedName>
</protein>
<feature type="domain" description="O-antigen ligase-related" evidence="6">
    <location>
        <begin position="220"/>
        <end position="363"/>
    </location>
</feature>
<reference evidence="7 8" key="1">
    <citation type="submission" date="2018-11" db="EMBL/GenBank/DDBJ databases">
        <authorList>
            <person name="Criscuolo A."/>
        </authorList>
    </citation>
    <scope>NUCLEOTIDE SEQUENCE [LARGE SCALE GENOMIC DNA]</scope>
    <source>
        <strain evidence="7">ATB-66</strain>
    </source>
</reference>
<dbReference type="GO" id="GO:0016874">
    <property type="term" value="F:ligase activity"/>
    <property type="evidence" value="ECO:0007669"/>
    <property type="project" value="UniProtKB-KW"/>
</dbReference>
<evidence type="ECO:0000313" key="8">
    <source>
        <dbReference type="Proteomes" id="UP000270468"/>
    </source>
</evidence>
<dbReference type="PANTHER" id="PTHR37422:SF13">
    <property type="entry name" value="LIPOPOLYSACCHARIDE BIOSYNTHESIS PROTEIN PA4999-RELATED"/>
    <property type="match status" value="1"/>
</dbReference>
<dbReference type="Proteomes" id="UP000270468">
    <property type="component" value="Unassembled WGS sequence"/>
</dbReference>
<keyword evidence="3 5" id="KW-1133">Transmembrane helix</keyword>
<feature type="transmembrane region" description="Helical" evidence="5">
    <location>
        <begin position="136"/>
        <end position="161"/>
    </location>
</feature>